<dbReference type="RefSeq" id="WP_309804628.1">
    <property type="nucleotide sequence ID" value="NZ_JAVDRD010000002.1"/>
</dbReference>
<gene>
    <name evidence="3" type="ORF">J2792_001148</name>
</gene>
<protein>
    <submittedName>
        <fullName evidence="3">Spore germination cell wall hydrolase CwlJ-like protein</fullName>
    </submittedName>
</protein>
<feature type="region of interest" description="Disordered" evidence="1">
    <location>
        <begin position="371"/>
        <end position="435"/>
    </location>
</feature>
<feature type="compositionally biased region" description="Pro residues" evidence="1">
    <location>
        <begin position="13"/>
        <end position="24"/>
    </location>
</feature>
<dbReference type="Gene3D" id="1.10.10.2520">
    <property type="entry name" value="Cell wall hydrolase SleB, domain 1"/>
    <property type="match status" value="1"/>
</dbReference>
<accession>A0ABU1MIY1</accession>
<dbReference type="EMBL" id="JAVDRD010000002">
    <property type="protein sequence ID" value="MDR6510288.1"/>
    <property type="molecule type" value="Genomic_DNA"/>
</dbReference>
<feature type="compositionally biased region" description="Low complexity" evidence="1">
    <location>
        <begin position="372"/>
        <end position="382"/>
    </location>
</feature>
<evidence type="ECO:0000256" key="1">
    <source>
        <dbReference type="SAM" id="MobiDB-lite"/>
    </source>
</evidence>
<evidence type="ECO:0000259" key="2">
    <source>
        <dbReference type="Pfam" id="PF07486"/>
    </source>
</evidence>
<feature type="region of interest" description="Disordered" evidence="1">
    <location>
        <begin position="1"/>
        <end position="27"/>
    </location>
</feature>
<evidence type="ECO:0000313" key="3">
    <source>
        <dbReference type="EMBL" id="MDR6510288.1"/>
    </source>
</evidence>
<dbReference type="Proteomes" id="UP001184150">
    <property type="component" value="Unassembled WGS sequence"/>
</dbReference>
<proteinExistence type="predicted"/>
<comment type="caution">
    <text evidence="3">The sequence shown here is derived from an EMBL/GenBank/DDBJ whole genome shotgun (WGS) entry which is preliminary data.</text>
</comment>
<dbReference type="InterPro" id="IPR011105">
    <property type="entry name" value="Cell_wall_hydrolase_SleB"/>
</dbReference>
<sequence>MPDPIPFTGATPTLPPKALMPPPGPEERVALAGQRQADGALIAALTLPPVRPRDFAARIRRRDMTSWRHQHRAPSRLAERAAGIAAIGALGLVLGAIGWGSPGSDAAAAQDRNGGLQTFERAGESFPGSAFYYVSAQDSGLLAPQDAARAWDRQVAAIRSDADDGTTTAPWSANPAARPLFATGSGEDRWRALQCLTTAIYYEAASEPDAGQRAVAQVVLNRVAHPAFPKTVCGVVFQGSERAGCQFSFACDGAMARRPVQQFWDRARRVAADALAGNVFAPVGLATHYHTSAVHPLWSDKLAFIGTIGAHRFYRWAGSAGQPAAFNASYRGGEPLAAPHPRSWVPAAADVADPVTLEKAFEEGRISALEHTGASAGATTGTATGGLGESPQRAISASAAPPPATPLPGAPSPQLRPEARETYENAGKWIAQPHG</sequence>
<dbReference type="Pfam" id="PF07486">
    <property type="entry name" value="Hydrolase_2"/>
    <property type="match status" value="1"/>
</dbReference>
<name>A0ABU1MIY1_9SPHN</name>
<feature type="compositionally biased region" description="Low complexity" evidence="1">
    <location>
        <begin position="390"/>
        <end position="399"/>
    </location>
</feature>
<feature type="domain" description="Cell wall hydrolase SleB" evidence="2">
    <location>
        <begin position="206"/>
        <end position="314"/>
    </location>
</feature>
<reference evidence="3 4" key="1">
    <citation type="submission" date="2023-07" db="EMBL/GenBank/DDBJ databases">
        <title>Sorghum-associated microbial communities from plants grown in Nebraska, USA.</title>
        <authorList>
            <person name="Schachtman D."/>
        </authorList>
    </citation>
    <scope>NUCLEOTIDE SEQUENCE [LARGE SCALE GENOMIC DNA]</scope>
    <source>
        <strain evidence="3 4">DS1027</strain>
    </source>
</reference>
<keyword evidence="4" id="KW-1185">Reference proteome</keyword>
<dbReference type="InterPro" id="IPR042047">
    <property type="entry name" value="SleB_dom1"/>
</dbReference>
<evidence type="ECO:0000313" key="4">
    <source>
        <dbReference type="Proteomes" id="UP001184150"/>
    </source>
</evidence>
<organism evidence="3 4">
    <name type="scientific">Novosphingobium capsulatum</name>
    <dbReference type="NCBI Taxonomy" id="13688"/>
    <lineage>
        <taxon>Bacteria</taxon>
        <taxon>Pseudomonadati</taxon>
        <taxon>Pseudomonadota</taxon>
        <taxon>Alphaproteobacteria</taxon>
        <taxon>Sphingomonadales</taxon>
        <taxon>Sphingomonadaceae</taxon>
        <taxon>Novosphingobium</taxon>
    </lineage>
</organism>
<feature type="compositionally biased region" description="Pro residues" evidence="1">
    <location>
        <begin position="400"/>
        <end position="411"/>
    </location>
</feature>